<reference evidence="1" key="1">
    <citation type="submission" date="2022-08" db="EMBL/GenBank/DDBJ databases">
        <title>Genome Sequence of Lecanicillium fungicola.</title>
        <authorList>
            <person name="Buettner E."/>
        </authorList>
    </citation>
    <scope>NUCLEOTIDE SEQUENCE</scope>
    <source>
        <strain evidence="1">Babe33</strain>
    </source>
</reference>
<comment type="caution">
    <text evidence="1">The sequence shown here is derived from an EMBL/GenBank/DDBJ whole genome shotgun (WGS) entry which is preliminary data.</text>
</comment>
<accession>A0ACC1N9T1</accession>
<evidence type="ECO:0000313" key="2">
    <source>
        <dbReference type="Proteomes" id="UP001143910"/>
    </source>
</evidence>
<sequence length="652" mass="72047">MKLSILSMMASTIGSSIAAGTITSFDSGNSTTSFGSTNLQQIMRPIELTVDLVDAPRRLAHVTADMPVLPNSRASFTTPLWIYESHMPDGPVRNIAGLFFTASSNQTLRWYRDPTELYVYHVDVPANVSTVRVSFEAVLEIQMTRRMMMLVWESVLIHPAHVPVAAIPVQPTLRIPRGWNYSTALQLDKEESKMDGATAATTITFTSTSLERLEDSPVLIGRHLIQNMITQDGKHQLCVAFSDANLTSIPQNILNNFENLIREAASVFGPPPYQKYKWLSVSSDLLVSVEQGGRGGGNEHAESCHIFTSGGAFANTEALNWFGDIFSHEYVHVWNGKYRRPVGHNPRDFTTPLDNSLLWVYEGLTKYYGFVLAARSGLSSEAYMRLRLAFAAADMQLQSGRQWRTLEDTARGLANQALPTTAWGNWLGNGAYYEDSVLLWLDADTLIRQQSNGTKTLDDFCRLFFDTKGASQPTAAPYTLDDLLLALNETLPHDWATFFQVRVQSLHPKLNTAGFERAGYSFAYTDKQYDSQSATVAAWMAIWHSTGLSLALDGTLTDVQRHSLPDQAGLAPGQRITHIGGKVFSPEEMITAISLTKGKPGARLQLSVTSGEDSWDVEFNHSTGLLYPTLERKPGNGSDLLAAILTPKAPRQ</sequence>
<organism evidence="1 2">
    <name type="scientific">Zarea fungicola</name>
    <dbReference type="NCBI Taxonomy" id="93591"/>
    <lineage>
        <taxon>Eukaryota</taxon>
        <taxon>Fungi</taxon>
        <taxon>Dikarya</taxon>
        <taxon>Ascomycota</taxon>
        <taxon>Pezizomycotina</taxon>
        <taxon>Sordariomycetes</taxon>
        <taxon>Hypocreomycetidae</taxon>
        <taxon>Hypocreales</taxon>
        <taxon>Cordycipitaceae</taxon>
        <taxon>Zarea</taxon>
    </lineage>
</organism>
<name>A0ACC1N9T1_9HYPO</name>
<proteinExistence type="predicted"/>
<keyword evidence="2" id="KW-1185">Reference proteome</keyword>
<dbReference type="Proteomes" id="UP001143910">
    <property type="component" value="Unassembled WGS sequence"/>
</dbReference>
<dbReference type="EMBL" id="JANJQO010000717">
    <property type="protein sequence ID" value="KAJ2975366.1"/>
    <property type="molecule type" value="Genomic_DNA"/>
</dbReference>
<gene>
    <name evidence="1" type="ORF">NQ176_g5559</name>
</gene>
<protein>
    <submittedName>
        <fullName evidence="1">Uncharacterized protein</fullName>
    </submittedName>
</protein>
<evidence type="ECO:0000313" key="1">
    <source>
        <dbReference type="EMBL" id="KAJ2975366.1"/>
    </source>
</evidence>